<comment type="caution">
    <text evidence="2">The sequence shown here is derived from an EMBL/GenBank/DDBJ whole genome shotgun (WGS) entry which is preliminary data.</text>
</comment>
<protein>
    <submittedName>
        <fullName evidence="2">Uncharacterized protein</fullName>
    </submittedName>
</protein>
<evidence type="ECO:0000313" key="3">
    <source>
        <dbReference type="Proteomes" id="UP000473091"/>
    </source>
</evidence>
<feature type="region of interest" description="Disordered" evidence="1">
    <location>
        <begin position="1"/>
        <end position="23"/>
    </location>
</feature>
<reference evidence="2 3" key="2">
    <citation type="submission" date="2020-03" db="EMBL/GenBank/DDBJ databases">
        <title>Investigating the evolutionary divergence of the Butyrivibrio group.</title>
        <authorList>
            <person name="Skvortsov T."/>
            <person name="Santos F.G."/>
            <person name="Ting K.S."/>
            <person name="Creevey C.J."/>
        </authorList>
    </citation>
    <scope>NUCLEOTIDE SEQUENCE [LARGE SCALE GENOMIC DNA]</scope>
    <source>
        <strain evidence="2 3">MZ8</strain>
    </source>
</reference>
<reference evidence="2 3" key="1">
    <citation type="submission" date="2019-09" db="EMBL/GenBank/DDBJ databases">
        <authorList>
            <person name="Pidcock S.E."/>
            <person name="Huws S.A."/>
        </authorList>
    </citation>
    <scope>NUCLEOTIDE SEQUENCE [LARGE SCALE GENOMIC DNA]</scope>
    <source>
        <strain evidence="2 3">MZ8</strain>
    </source>
</reference>
<proteinExistence type="predicted"/>
<feature type="compositionally biased region" description="Basic and acidic residues" evidence="1">
    <location>
        <begin position="9"/>
        <end position="21"/>
    </location>
</feature>
<gene>
    <name evidence="2" type="ORF">F0Q01_13555</name>
</gene>
<dbReference type="Proteomes" id="UP000473091">
    <property type="component" value="Unassembled WGS sequence"/>
</dbReference>
<name>A0A6M0LK52_PSEXY</name>
<dbReference type="RefSeq" id="WP_090489951.1">
    <property type="nucleotide sequence ID" value="NZ_VTVE01000006.1"/>
</dbReference>
<sequence>MNLSSSDEWYEKQLRHDRDTNGKGYSEYGSLNYPIMSSLAGDLDGIYDWSDRGWVQFECEE</sequence>
<accession>A0A6M0LK52</accession>
<evidence type="ECO:0000256" key="1">
    <source>
        <dbReference type="SAM" id="MobiDB-lite"/>
    </source>
</evidence>
<dbReference type="EMBL" id="VTVE01000006">
    <property type="protein sequence ID" value="NEX02905.1"/>
    <property type="molecule type" value="Genomic_DNA"/>
</dbReference>
<dbReference type="AlphaFoldDB" id="A0A6M0LK52"/>
<organism evidence="2 3">
    <name type="scientific">Pseudobutyrivibrio xylanivorans</name>
    <dbReference type="NCBI Taxonomy" id="185007"/>
    <lineage>
        <taxon>Bacteria</taxon>
        <taxon>Bacillati</taxon>
        <taxon>Bacillota</taxon>
        <taxon>Clostridia</taxon>
        <taxon>Lachnospirales</taxon>
        <taxon>Lachnospiraceae</taxon>
        <taxon>Pseudobutyrivibrio</taxon>
    </lineage>
</organism>
<evidence type="ECO:0000313" key="2">
    <source>
        <dbReference type="EMBL" id="NEX02905.1"/>
    </source>
</evidence>